<evidence type="ECO:0000313" key="2">
    <source>
        <dbReference type="WBParaSite" id="PSAMB.scaffold7075size8275.g29553.t1"/>
    </source>
</evidence>
<reference evidence="2" key="1">
    <citation type="submission" date="2022-11" db="UniProtKB">
        <authorList>
            <consortium name="WormBaseParasite"/>
        </authorList>
    </citation>
    <scope>IDENTIFICATION</scope>
</reference>
<dbReference type="WBParaSite" id="PSAMB.scaffold7075size8275.g29553.t1">
    <property type="protein sequence ID" value="PSAMB.scaffold7075size8275.g29553.t1"/>
    <property type="gene ID" value="PSAMB.scaffold7075size8275.g29553"/>
</dbReference>
<organism evidence="1 2">
    <name type="scientific">Plectus sambesii</name>
    <dbReference type="NCBI Taxonomy" id="2011161"/>
    <lineage>
        <taxon>Eukaryota</taxon>
        <taxon>Metazoa</taxon>
        <taxon>Ecdysozoa</taxon>
        <taxon>Nematoda</taxon>
        <taxon>Chromadorea</taxon>
        <taxon>Plectida</taxon>
        <taxon>Plectina</taxon>
        <taxon>Plectoidea</taxon>
        <taxon>Plectidae</taxon>
        <taxon>Plectus</taxon>
    </lineage>
</organism>
<evidence type="ECO:0000313" key="1">
    <source>
        <dbReference type="Proteomes" id="UP000887566"/>
    </source>
</evidence>
<name>A0A914X7K7_9BILA</name>
<dbReference type="AlphaFoldDB" id="A0A914X7K7"/>
<proteinExistence type="predicted"/>
<sequence length="328" mass="37131">MKKPRITSLSVNSAISLSDDERRETFRRLNAYENMALTDVQLIHSNVFADEADVSDWFREQLELLPKNKTTLTSIALRPGVVSDAAYDLVQSMSCADGSASKEEANLSIYFEDAPLSQALCTDSDEEMMIRSDLLFTAVPTAIDIYYRQSKQKNIASANYTGDDDDEDKDATMCYLAFLTIISDYCLRRKTIHIMQRIFSGVRLAESDVIAMKIGKFVQIGIDEADTAEMVARAVLDECSLLTVLSVNGFPFNLDIFWMVDDVELFDVLKRKASERCHIWEVNFQEISQSSFRIREGRGTAWFDLITVNGSITVDRMRSVVREARVPQ</sequence>
<keyword evidence="1" id="KW-1185">Reference proteome</keyword>
<accession>A0A914X7K7</accession>
<protein>
    <submittedName>
        <fullName evidence="2">Uncharacterized protein</fullName>
    </submittedName>
</protein>
<dbReference type="Proteomes" id="UP000887566">
    <property type="component" value="Unplaced"/>
</dbReference>